<proteinExistence type="predicted"/>
<dbReference type="GO" id="GO:0006310">
    <property type="term" value="P:DNA recombination"/>
    <property type="evidence" value="ECO:0007669"/>
    <property type="project" value="UniProtKB-KW"/>
</dbReference>
<dbReference type="PROSITE" id="PS50994">
    <property type="entry name" value="INTEGRASE"/>
    <property type="match status" value="1"/>
</dbReference>
<dbReference type="GO" id="GO:0004523">
    <property type="term" value="F:RNA-DNA hybrid ribonuclease activity"/>
    <property type="evidence" value="ECO:0007669"/>
    <property type="project" value="InterPro"/>
</dbReference>
<feature type="compositionally biased region" description="Basic and acidic residues" evidence="9">
    <location>
        <begin position="395"/>
        <end position="404"/>
    </location>
</feature>
<keyword evidence="7" id="KW-0695">RNA-directed DNA polymerase</keyword>
<feature type="region of interest" description="Disordered" evidence="9">
    <location>
        <begin position="154"/>
        <end position="203"/>
    </location>
</feature>
<evidence type="ECO:0000256" key="1">
    <source>
        <dbReference type="ARBA" id="ARBA00012493"/>
    </source>
</evidence>
<feature type="compositionally biased region" description="Low complexity" evidence="9">
    <location>
        <begin position="154"/>
        <end position="165"/>
    </location>
</feature>
<keyword evidence="13" id="KW-1185">Reference proteome</keyword>
<dbReference type="CDD" id="cd00303">
    <property type="entry name" value="retropepsin_like"/>
    <property type="match status" value="1"/>
</dbReference>
<dbReference type="GO" id="GO:0003676">
    <property type="term" value="F:nucleic acid binding"/>
    <property type="evidence" value="ECO:0007669"/>
    <property type="project" value="InterPro"/>
</dbReference>
<evidence type="ECO:0000256" key="3">
    <source>
        <dbReference type="ARBA" id="ARBA00022695"/>
    </source>
</evidence>
<dbReference type="HOGENOM" id="CLU_247511_0_0_1"/>
<dbReference type="InterPro" id="IPR021109">
    <property type="entry name" value="Peptidase_aspartic_dom_sf"/>
</dbReference>
<dbReference type="Gene3D" id="3.30.70.270">
    <property type="match status" value="3"/>
</dbReference>
<evidence type="ECO:0000256" key="8">
    <source>
        <dbReference type="ARBA" id="ARBA00023172"/>
    </source>
</evidence>
<feature type="region of interest" description="Disordered" evidence="9">
    <location>
        <begin position="384"/>
        <end position="405"/>
    </location>
</feature>
<feature type="compositionally biased region" description="Basic and acidic residues" evidence="9">
    <location>
        <begin position="433"/>
        <end position="443"/>
    </location>
</feature>
<keyword evidence="6" id="KW-0378">Hydrolase</keyword>
<keyword evidence="8" id="KW-0233">DNA recombination</keyword>
<accession>A0A0E0EWP1</accession>
<reference evidence="12" key="2">
    <citation type="submission" date="2018-05" db="EMBL/GenBank/DDBJ databases">
        <title>OmerRS3 (Oryza meridionalis Reference Sequence Version 3).</title>
        <authorList>
            <person name="Zhang J."/>
            <person name="Kudrna D."/>
            <person name="Lee S."/>
            <person name="Talag J."/>
            <person name="Welchert J."/>
            <person name="Wing R.A."/>
        </authorList>
    </citation>
    <scope>NUCLEOTIDE SEQUENCE [LARGE SCALE GENOMIC DNA]</scope>
    <source>
        <strain evidence="12">cv. OR44</strain>
    </source>
</reference>
<feature type="compositionally biased region" description="Basic residues" evidence="9">
    <location>
        <begin position="75"/>
        <end position="87"/>
    </location>
</feature>
<evidence type="ECO:0000259" key="11">
    <source>
        <dbReference type="PROSITE" id="PS50994"/>
    </source>
</evidence>
<evidence type="ECO:0000256" key="2">
    <source>
        <dbReference type="ARBA" id="ARBA00022679"/>
    </source>
</evidence>
<feature type="compositionally biased region" description="Basic and acidic residues" evidence="9">
    <location>
        <begin position="172"/>
        <end position="184"/>
    </location>
</feature>
<dbReference type="SUPFAM" id="SSF53098">
    <property type="entry name" value="Ribonuclease H-like"/>
    <property type="match status" value="2"/>
</dbReference>
<dbReference type="Pfam" id="PF00078">
    <property type="entry name" value="RVT_1"/>
    <property type="match status" value="1"/>
</dbReference>
<protein>
    <recommendedName>
        <fullName evidence="1">RNA-directed DNA polymerase</fullName>
        <ecNumber evidence="1">2.7.7.49</ecNumber>
    </recommendedName>
</protein>
<dbReference type="InterPro" id="IPR043128">
    <property type="entry name" value="Rev_trsase/Diguanyl_cyclase"/>
</dbReference>
<dbReference type="CDD" id="cd09279">
    <property type="entry name" value="RNase_HI_like"/>
    <property type="match status" value="1"/>
</dbReference>
<dbReference type="EC" id="2.7.7.49" evidence="1"/>
<dbReference type="Gene3D" id="2.40.70.10">
    <property type="entry name" value="Acid Proteases"/>
    <property type="match status" value="1"/>
</dbReference>
<feature type="region of interest" description="Disordered" evidence="9">
    <location>
        <begin position="67"/>
        <end position="88"/>
    </location>
</feature>
<keyword evidence="5" id="KW-0255">Endonuclease</keyword>
<dbReference type="InterPro" id="IPR043502">
    <property type="entry name" value="DNA/RNA_pol_sf"/>
</dbReference>
<evidence type="ECO:0000259" key="10">
    <source>
        <dbReference type="PROSITE" id="PS50879"/>
    </source>
</evidence>
<dbReference type="Pfam" id="PF13456">
    <property type="entry name" value="RVT_3"/>
    <property type="match status" value="1"/>
</dbReference>
<organism evidence="12">
    <name type="scientific">Oryza meridionalis</name>
    <dbReference type="NCBI Taxonomy" id="40149"/>
    <lineage>
        <taxon>Eukaryota</taxon>
        <taxon>Viridiplantae</taxon>
        <taxon>Streptophyta</taxon>
        <taxon>Embryophyta</taxon>
        <taxon>Tracheophyta</taxon>
        <taxon>Spermatophyta</taxon>
        <taxon>Magnoliopsida</taxon>
        <taxon>Liliopsida</taxon>
        <taxon>Poales</taxon>
        <taxon>Poaceae</taxon>
        <taxon>BOP clade</taxon>
        <taxon>Oryzoideae</taxon>
        <taxon>Oryzeae</taxon>
        <taxon>Oryzinae</taxon>
        <taxon>Oryza</taxon>
    </lineage>
</organism>
<dbReference type="Gene3D" id="3.30.420.10">
    <property type="entry name" value="Ribonuclease H-like superfamily/Ribonuclease H"/>
    <property type="match status" value="2"/>
</dbReference>
<evidence type="ECO:0000256" key="6">
    <source>
        <dbReference type="ARBA" id="ARBA00022801"/>
    </source>
</evidence>
<dbReference type="Proteomes" id="UP000008021">
    <property type="component" value="Chromosome 10"/>
</dbReference>
<dbReference type="Pfam" id="PF00665">
    <property type="entry name" value="rve"/>
    <property type="match status" value="1"/>
</dbReference>
<dbReference type="InterPro" id="IPR050951">
    <property type="entry name" value="Retrovirus_Pol_polyprotein"/>
</dbReference>
<dbReference type="PANTHER" id="PTHR37984">
    <property type="entry name" value="PROTEIN CBG26694"/>
    <property type="match status" value="1"/>
</dbReference>
<feature type="region of interest" description="Disordered" evidence="9">
    <location>
        <begin position="432"/>
        <end position="479"/>
    </location>
</feature>
<feature type="domain" description="Integrase catalytic" evidence="11">
    <location>
        <begin position="1349"/>
        <end position="1521"/>
    </location>
</feature>
<evidence type="ECO:0000256" key="5">
    <source>
        <dbReference type="ARBA" id="ARBA00022759"/>
    </source>
</evidence>
<name>A0A0E0EWP1_9ORYZ</name>
<dbReference type="GO" id="GO:0015074">
    <property type="term" value="P:DNA integration"/>
    <property type="evidence" value="ECO:0007669"/>
    <property type="project" value="InterPro"/>
</dbReference>
<feature type="domain" description="RNase H type-1" evidence="10">
    <location>
        <begin position="1073"/>
        <end position="1196"/>
    </location>
</feature>
<dbReference type="InterPro" id="IPR036397">
    <property type="entry name" value="RNaseH_sf"/>
</dbReference>
<reference evidence="12" key="1">
    <citation type="submission" date="2015-04" db="UniProtKB">
        <authorList>
            <consortium name="EnsemblPlants"/>
        </authorList>
    </citation>
    <scope>IDENTIFICATION</scope>
</reference>
<evidence type="ECO:0000256" key="4">
    <source>
        <dbReference type="ARBA" id="ARBA00022722"/>
    </source>
</evidence>
<evidence type="ECO:0000256" key="9">
    <source>
        <dbReference type="SAM" id="MobiDB-lite"/>
    </source>
</evidence>
<dbReference type="CDD" id="cd01647">
    <property type="entry name" value="RT_LTR"/>
    <property type="match status" value="1"/>
</dbReference>
<dbReference type="Gramene" id="OMERI10G04370.1">
    <property type="protein sequence ID" value="OMERI10G04370.1"/>
    <property type="gene ID" value="OMERI10G04370"/>
</dbReference>
<evidence type="ECO:0000256" key="7">
    <source>
        <dbReference type="ARBA" id="ARBA00022918"/>
    </source>
</evidence>
<dbReference type="InterPro" id="IPR041373">
    <property type="entry name" value="RT_RNaseH"/>
</dbReference>
<feature type="compositionally biased region" description="Polar residues" evidence="9">
    <location>
        <begin position="185"/>
        <end position="197"/>
    </location>
</feature>
<dbReference type="PROSITE" id="PS50879">
    <property type="entry name" value="RNASE_H_1"/>
    <property type="match status" value="1"/>
</dbReference>
<dbReference type="InterPro" id="IPR000477">
    <property type="entry name" value="RT_dom"/>
</dbReference>
<dbReference type="Gene3D" id="1.10.340.70">
    <property type="match status" value="1"/>
</dbReference>
<evidence type="ECO:0000313" key="13">
    <source>
        <dbReference type="Proteomes" id="UP000008021"/>
    </source>
</evidence>
<dbReference type="EnsemblPlants" id="OMERI10G04370.1">
    <property type="protein sequence ID" value="OMERI10G04370.1"/>
    <property type="gene ID" value="OMERI10G04370"/>
</dbReference>
<keyword evidence="2" id="KW-0808">Transferase</keyword>
<evidence type="ECO:0000313" key="12">
    <source>
        <dbReference type="EnsemblPlants" id="OMERI10G04370.1"/>
    </source>
</evidence>
<sequence>MACRYAPGTQFSFGSLNFIATSLSVLRLLPREPASSAAPPTVPLGISNFAASAAQVLRAGGIGASISATAPPSRSRGHHGSSKRRCPRLPWELGSRWDAILQVKLGDHDVFTTPQNNMIATKALLDNMPVPVDPAVNTTIAQVKAMVEAATVQHAHTPPTTSTAGGSSGKRQSREPASESKHVETSQVGSSHPSLRSSDLRDKIEAGRRLNADLRNVMNERCRLRDAERLRIHEDDFDAGRHHADVQPDSCIAVHRPYHDYRDHSPDHIRPRDDGAESIPCFTDNLRRDTKVHHQQLAELKGQFIANFQGTFPDPGTQWDLYQIVHGHDERFFDYIRRFTERRNTIPHVTDIEVMAAFQQGCKNEDFIKWPSKRKSEDEVNAIERSSAQRRFHQPKKDDFDKMMDGPCPYHPELKHSAKQCWLLKQYAQQLAEKNDSEGRPRDPSQGGDKAKSKTFPSPHAELNHIYGGPSAYKSRHKQKLTEREINAISNTPQYLQWSLSTRPRPNSGGVCLKRVLVDGGSALNIMFSKTFKDMGLPRSMLRPSKSPFHGVIPGTSSTPLGQVTLPVTFGNPENFRTENIVFEVADFETAYHAILGRPAMAKFMAVPHYAYAMMKMPGLNGIISLRADIKQSFACDKESCGMAQSIEISLQLPSVIASIANKAPGEPDVPAVKAPKLSMSSSSAPTKKVTLDPLTPDKTEVYHLDWLAIPVLVRKSNKQWRMCVDYTDLNRACAKDPFGLPRIDQVIYSTVGCELLSFLDAYLGYHQIALKEDDCIKTSFITLFGAYFYTTMPFGLKNAWVTYQRTMQRCLHNQLGRNVEACVDDVVIKTKTQTDLITDLEETFNSLRTFKFKLNPEKCTFGVPSGKLLGFMVSRHGIEAYPGKIAAIHSLQPPASLKELQKLTGCMASLSCFTSRLGECSMPFFKLLKKTTDFTWSDEAQTAFDDFKWIPHQSTHIGGATPGGADPPLHRSHHACGQYGTGRGARRILTDSKARYTQIQKMLYAIFITARKLGHYFQAHPISVVTAFPLEDVMFNKEATGRIAKWALELMAFDISFQPRTAVKSQALADFIAEWIEEQQLGARTGAVLISPRGEQLCYVLQLHFPASNNMAEYEALLHSLHVAIALGIHRVLAKGDSQLVVSQVMKDWNCSDDNMASYCQEVCKLEDKFDGLELSHTGREDNTKADMLARLGSRRESVPPDVFLEQLGKPSIDKGKTAATQVLTISDDSRIPLLSFIKDGVLPSDRAHAEKISRQAKCYSIVGGELYRRGTIGILMKCISHEEGRTLLTEIHSSICDNHAASKTLVGKAYRQGFFWSTVVSNAKEVVRTCEGCHFFACNANMPANELQTIPISWPFTAWGLDMVGHFKKAPGGFMHLFVCVDKFTKWIEAKPVAKITTANAKEFIKGVVYRFRVPNRIITDNGTQFTGFVFQEFYEELGIKICYASIAHPAGNGQVERANGMVLQGIKTRIFDRLKPYAGKWVQDLPTKHAKLSHRTISLLPMLRSRGSTPHRVVTRLPPRPTL</sequence>
<dbReference type="SUPFAM" id="SSF56672">
    <property type="entry name" value="DNA/RNA polymerases"/>
    <property type="match status" value="1"/>
</dbReference>
<dbReference type="InterPro" id="IPR012337">
    <property type="entry name" value="RNaseH-like_sf"/>
</dbReference>
<dbReference type="STRING" id="40149.A0A0E0EWP1"/>
<keyword evidence="3" id="KW-0548">Nucleotidyltransferase</keyword>
<dbReference type="InterPro" id="IPR002156">
    <property type="entry name" value="RNaseH_domain"/>
</dbReference>
<dbReference type="Pfam" id="PF17917">
    <property type="entry name" value="RT_RNaseH"/>
    <property type="match status" value="1"/>
</dbReference>
<dbReference type="PANTHER" id="PTHR37984:SF5">
    <property type="entry name" value="PROTEIN NYNRIN-LIKE"/>
    <property type="match status" value="1"/>
</dbReference>
<dbReference type="InterPro" id="IPR001584">
    <property type="entry name" value="Integrase_cat-core"/>
</dbReference>
<dbReference type="GO" id="GO:0003964">
    <property type="term" value="F:RNA-directed DNA polymerase activity"/>
    <property type="evidence" value="ECO:0007669"/>
    <property type="project" value="UniProtKB-KW"/>
</dbReference>
<keyword evidence="4" id="KW-0540">Nuclease</keyword>